<proteinExistence type="predicted"/>
<feature type="compositionally biased region" description="Basic residues" evidence="1">
    <location>
        <begin position="19"/>
        <end position="41"/>
    </location>
</feature>
<evidence type="ECO:0000313" key="3">
    <source>
        <dbReference type="Proteomes" id="UP000076858"/>
    </source>
</evidence>
<reference evidence="2 3" key="1">
    <citation type="submission" date="2016-03" db="EMBL/GenBank/DDBJ databases">
        <title>EvidentialGene: Evidence-directed Construction of Genes on Genomes.</title>
        <authorList>
            <person name="Gilbert D.G."/>
            <person name="Choi J.-H."/>
            <person name="Mockaitis K."/>
            <person name="Colbourne J."/>
            <person name="Pfrender M."/>
        </authorList>
    </citation>
    <scope>NUCLEOTIDE SEQUENCE [LARGE SCALE GENOMIC DNA]</scope>
    <source>
        <strain evidence="2 3">Xinb3</strain>
        <tissue evidence="2">Complete organism</tissue>
    </source>
</reference>
<feature type="region of interest" description="Disordered" evidence="1">
    <location>
        <begin position="1"/>
        <end position="41"/>
    </location>
</feature>
<organism evidence="2 3">
    <name type="scientific">Daphnia magna</name>
    <dbReference type="NCBI Taxonomy" id="35525"/>
    <lineage>
        <taxon>Eukaryota</taxon>
        <taxon>Metazoa</taxon>
        <taxon>Ecdysozoa</taxon>
        <taxon>Arthropoda</taxon>
        <taxon>Crustacea</taxon>
        <taxon>Branchiopoda</taxon>
        <taxon>Diplostraca</taxon>
        <taxon>Cladocera</taxon>
        <taxon>Anomopoda</taxon>
        <taxon>Daphniidae</taxon>
        <taxon>Daphnia</taxon>
    </lineage>
</organism>
<comment type="caution">
    <text evidence="2">The sequence shown here is derived from an EMBL/GenBank/DDBJ whole genome shotgun (WGS) entry which is preliminary data.</text>
</comment>
<keyword evidence="3" id="KW-1185">Reference proteome</keyword>
<dbReference type="EMBL" id="LRGB01000781">
    <property type="protein sequence ID" value="KZS15971.1"/>
    <property type="molecule type" value="Genomic_DNA"/>
</dbReference>
<name>A0A164Z5S7_9CRUS</name>
<dbReference type="Proteomes" id="UP000076858">
    <property type="component" value="Unassembled WGS sequence"/>
</dbReference>
<protein>
    <submittedName>
        <fullName evidence="2">Uncharacterized protein</fullName>
    </submittedName>
</protein>
<accession>A0A164Z5S7</accession>
<dbReference type="AlphaFoldDB" id="A0A164Z5S7"/>
<evidence type="ECO:0000256" key="1">
    <source>
        <dbReference type="SAM" id="MobiDB-lite"/>
    </source>
</evidence>
<evidence type="ECO:0000313" key="2">
    <source>
        <dbReference type="EMBL" id="KZS15971.1"/>
    </source>
</evidence>
<gene>
    <name evidence="2" type="ORF">APZ42_018379</name>
</gene>
<feature type="compositionally biased region" description="Basic and acidic residues" evidence="1">
    <location>
        <begin position="1"/>
        <end position="18"/>
    </location>
</feature>
<sequence>MGEKKTYLSLPRSRDLNHSKRKKERHEKKKIKNKQIRHTRQKYSVMDDCPQTYVNAFIQIHTHAKISHGRI</sequence>